<comment type="caution">
    <text evidence="9">The sequence shown here is derived from an EMBL/GenBank/DDBJ whole genome shotgun (WGS) entry which is preliminary data.</text>
</comment>
<keyword evidence="2" id="KW-0808">Transferase</keyword>
<dbReference type="CDD" id="cd00051">
    <property type="entry name" value="EFh"/>
    <property type="match status" value="2"/>
</dbReference>
<dbReference type="InterPro" id="IPR002048">
    <property type="entry name" value="EF_hand_dom"/>
</dbReference>
<dbReference type="Pfam" id="PF00136">
    <property type="entry name" value="DNA_pol_B"/>
    <property type="match status" value="1"/>
</dbReference>
<feature type="domain" description="EF-hand" evidence="8">
    <location>
        <begin position="774"/>
        <end position="809"/>
    </location>
</feature>
<feature type="region of interest" description="Disordered" evidence="7">
    <location>
        <begin position="231"/>
        <end position="329"/>
    </location>
</feature>
<evidence type="ECO:0000256" key="7">
    <source>
        <dbReference type="SAM" id="MobiDB-lite"/>
    </source>
</evidence>
<feature type="compositionally biased region" description="Basic and acidic residues" evidence="7">
    <location>
        <begin position="715"/>
        <end position="725"/>
    </location>
</feature>
<gene>
    <name evidence="9" type="ORF">PCOR1329_LOCUS77919</name>
</gene>
<dbReference type="EMBL" id="CAUYUJ010020826">
    <property type="protein sequence ID" value="CAK0900697.1"/>
    <property type="molecule type" value="Genomic_DNA"/>
</dbReference>
<feature type="compositionally biased region" description="Low complexity" evidence="7">
    <location>
        <begin position="671"/>
        <end position="686"/>
    </location>
</feature>
<feature type="coiled-coil region" evidence="6">
    <location>
        <begin position="1143"/>
        <end position="1212"/>
    </location>
</feature>
<feature type="compositionally biased region" description="Low complexity" evidence="7">
    <location>
        <begin position="697"/>
        <end position="710"/>
    </location>
</feature>
<dbReference type="EC" id="2.7.7.7" evidence="1"/>
<accession>A0ABN9XLF9</accession>
<evidence type="ECO:0000256" key="2">
    <source>
        <dbReference type="ARBA" id="ARBA00022679"/>
    </source>
</evidence>
<evidence type="ECO:0000256" key="5">
    <source>
        <dbReference type="ARBA" id="ARBA00022932"/>
    </source>
</evidence>
<dbReference type="SMART" id="SM00054">
    <property type="entry name" value="EFh"/>
    <property type="match status" value="4"/>
</dbReference>
<feature type="region of interest" description="Disordered" evidence="7">
    <location>
        <begin position="588"/>
        <end position="611"/>
    </location>
</feature>
<dbReference type="Pfam" id="PF13499">
    <property type="entry name" value="EF-hand_7"/>
    <property type="match status" value="1"/>
</dbReference>
<dbReference type="InterPro" id="IPR023211">
    <property type="entry name" value="DNA_pol_palm_dom_sf"/>
</dbReference>
<feature type="compositionally biased region" description="Basic and acidic residues" evidence="7">
    <location>
        <begin position="1455"/>
        <end position="1469"/>
    </location>
</feature>
<dbReference type="PROSITE" id="PS00018">
    <property type="entry name" value="EF_HAND_1"/>
    <property type="match status" value="2"/>
</dbReference>
<evidence type="ECO:0000313" key="10">
    <source>
        <dbReference type="Proteomes" id="UP001189429"/>
    </source>
</evidence>
<keyword evidence="10" id="KW-1185">Reference proteome</keyword>
<organism evidence="9 10">
    <name type="scientific">Prorocentrum cordatum</name>
    <dbReference type="NCBI Taxonomy" id="2364126"/>
    <lineage>
        <taxon>Eukaryota</taxon>
        <taxon>Sar</taxon>
        <taxon>Alveolata</taxon>
        <taxon>Dinophyceae</taxon>
        <taxon>Prorocentrales</taxon>
        <taxon>Prorocentraceae</taxon>
        <taxon>Prorocentrum</taxon>
    </lineage>
</organism>
<proteinExistence type="predicted"/>
<evidence type="ECO:0000259" key="8">
    <source>
        <dbReference type="PROSITE" id="PS50222"/>
    </source>
</evidence>
<reference evidence="9" key="1">
    <citation type="submission" date="2023-10" db="EMBL/GenBank/DDBJ databases">
        <authorList>
            <person name="Chen Y."/>
            <person name="Shah S."/>
            <person name="Dougan E. K."/>
            <person name="Thang M."/>
            <person name="Chan C."/>
        </authorList>
    </citation>
    <scope>NUCLEOTIDE SEQUENCE [LARGE SCALE GENOMIC DNA]</scope>
</reference>
<feature type="compositionally biased region" description="Low complexity" evidence="7">
    <location>
        <begin position="475"/>
        <end position="489"/>
    </location>
</feature>
<dbReference type="PANTHER" id="PTHR45861">
    <property type="entry name" value="DNA POLYMERASE ALPHA CATALYTIC SUBUNIT"/>
    <property type="match status" value="1"/>
</dbReference>
<feature type="compositionally biased region" description="Basic residues" evidence="7">
    <location>
        <begin position="687"/>
        <end position="696"/>
    </location>
</feature>
<dbReference type="PANTHER" id="PTHR45861:SF1">
    <property type="entry name" value="DNA POLYMERASE ALPHA CATALYTIC SUBUNIT"/>
    <property type="match status" value="1"/>
</dbReference>
<feature type="region of interest" description="Disordered" evidence="7">
    <location>
        <begin position="654"/>
        <end position="733"/>
    </location>
</feature>
<keyword evidence="3" id="KW-0548">Nucleotidyltransferase</keyword>
<dbReference type="Gene3D" id="1.10.238.10">
    <property type="entry name" value="EF-hand"/>
    <property type="match status" value="2"/>
</dbReference>
<dbReference type="Gene3D" id="6.10.10.100">
    <property type="match status" value="1"/>
</dbReference>
<evidence type="ECO:0000256" key="1">
    <source>
        <dbReference type="ARBA" id="ARBA00012417"/>
    </source>
</evidence>
<feature type="region of interest" description="Disordered" evidence="7">
    <location>
        <begin position="44"/>
        <end position="80"/>
    </location>
</feature>
<evidence type="ECO:0000256" key="3">
    <source>
        <dbReference type="ARBA" id="ARBA00022695"/>
    </source>
</evidence>
<keyword evidence="5" id="KW-0239">DNA-directed DNA polymerase</keyword>
<evidence type="ECO:0000313" key="9">
    <source>
        <dbReference type="EMBL" id="CAK0900697.1"/>
    </source>
</evidence>
<dbReference type="Proteomes" id="UP001189429">
    <property type="component" value="Unassembled WGS sequence"/>
</dbReference>
<dbReference type="InterPro" id="IPR006134">
    <property type="entry name" value="DNA-dir_DNA_pol_B_multi_dom"/>
</dbReference>
<feature type="region of interest" description="Disordered" evidence="7">
    <location>
        <begin position="403"/>
        <end position="489"/>
    </location>
</feature>
<keyword evidence="4" id="KW-0106">Calcium</keyword>
<dbReference type="InterPro" id="IPR011992">
    <property type="entry name" value="EF-hand-dom_pair"/>
</dbReference>
<feature type="compositionally biased region" description="Pro residues" evidence="7">
    <location>
        <begin position="285"/>
        <end position="301"/>
    </location>
</feature>
<keyword evidence="6" id="KW-0175">Coiled coil</keyword>
<dbReference type="SUPFAM" id="SSF56672">
    <property type="entry name" value="DNA/RNA polymerases"/>
    <property type="match status" value="1"/>
</dbReference>
<feature type="region of interest" description="Disordered" evidence="7">
    <location>
        <begin position="360"/>
        <end position="380"/>
    </location>
</feature>
<dbReference type="Gene3D" id="3.90.1600.10">
    <property type="entry name" value="Palm domain of DNA polymerase"/>
    <property type="match status" value="1"/>
</dbReference>
<feature type="domain" description="EF-hand" evidence="8">
    <location>
        <begin position="817"/>
        <end position="852"/>
    </location>
</feature>
<feature type="domain" description="EF-hand" evidence="8">
    <location>
        <begin position="916"/>
        <end position="951"/>
    </location>
</feature>
<feature type="region of interest" description="Disordered" evidence="7">
    <location>
        <begin position="158"/>
        <end position="203"/>
    </location>
</feature>
<sequence length="1509" mass="158503">MPRMEGRQGGGFWVGANLTNGRLVCDLLVQAKGRPLAEARLLRPPHAGARPARPHPPASGGAGGAAAPLRVGGGPLPAGGEHLPLRPLRRPAGALAAAAPAQQAAHESRWRNLWNMSLQNKRAERNEMLLCHEFHKKKFVLPDKESMLTRKRRLQIEGGGAAGAGGMDEPDDPEQAGLAGRGRGMPTPPSGSAALVERPPCEAEGGHCSISAAHCSSLSTAELRPQLTQDDLPVQSDVGDSSCVGHATQAGTVGDDAGVARPSGSSTPCEALPERPRVAPGELLWPPPGCPAAELGPPPSIPNAALPASARRGGRRPERKPPTPEQLAGRVAKKFVSDLVGTCAALVCWFEQLQGCEPAAPPAGGRQPSDQQQQGRAPAALAVEQQPFGLDVARPASPCASPCARPPLLGRPPPRSAAVQARGARGRPRRPRSACGGPAAPPPEARGAQGRPRRPCSAGAGTGAAIAREPPCSPHAPAAPATARPPGAVRPHRFTAEELQLALAPEPPLRGGAAALEDAPTGGLCAASRRAEACSQARMHMPNPSPWCHEEDTEHARLLRLVTRQRRPSPAVDRGSALVAVVPAQRPAVPAPPAAPQSAPVCQKPKPPSRRAVVLQEAKAQSRAAARRYQARARRRLEHLPPGALQLLDFFRQGADAPAPPGGEAGPPAAPGSARPSLAQTPGSKSPTKRRSRRSVRWGSPHAGSGSPGSFEGSTSDRDDGRASPDADGTSSAFGEFRGRLAFSQAAVQARGDSEKCFAYTLPRLASELNMDFHEVQTLKDVFDSLDVDGGGELEFPEFEQAVLAICRQLGSSVPEDRLKKVAEMWHDGDEDGDGKIDFPEFVRWFSSNGFNEGLLLSNEQLRLREIAREMGVSSEYVESIRAMFAEFVDGSGQCNFEAFKKIIHKAMRVPMDAGLPESRLRYFWNELDMDGSGTATFREFLVWTKYFSPAKGGQPPSIDFFLGFYRGIRSLHAAKLDPPPYLVTTNMSMAHRELENLIPGAAAPAAVSSRVAAGGAAPRRGKAEYTGGLVLEPKVGLYDDFVMLLDFNSLYPSIIQEHNICFTTVESLLVPYPQLLGRGCEQNMPATKLVVAACVSVFSVGRSLPKTCSAYNECGHLLGDCCPNKDGVMLDCCILGAVRMSAEALEDAANKTKARAAEVSKEADEAAARAAALEKEAEEKKAAVKEAHEAYAEAEHAAEDAKAEYAKTSKLISESKCENNPACDEAGLTGFCCPTLVGMALNGTMLGCCGGGGGAPARAAAALPGEPLAAVSLASEAQDLPKTCSAYDECGALQGDCCPNAEGVMLSCCILGAVRMEAEAKEAAANKTKAAYEKAEHDAEEAKAEYAETAKLITEAKCENHPACVKAGVTGFCCPTLVGMALNGTMLGCCGGGGDASAQLAALPEDRGTDSWPGSCPSPPPPRPRPERPRSRRGPAAAAGRLMRTATSSPQPERAARARLETGPDVDEQKLQEHAFSELCADFSWISAGPRLGGSALEAPPPGSAPLR</sequence>
<protein>
    <recommendedName>
        <fullName evidence="1">DNA-directed DNA polymerase</fullName>
        <ecNumber evidence="1">2.7.7.7</ecNumber>
    </recommendedName>
</protein>
<dbReference type="InterPro" id="IPR043502">
    <property type="entry name" value="DNA/RNA_pol_sf"/>
</dbReference>
<feature type="coiled-coil region" evidence="6">
    <location>
        <begin position="1319"/>
        <end position="1360"/>
    </location>
</feature>
<feature type="region of interest" description="Disordered" evidence="7">
    <location>
        <begin position="1406"/>
        <end position="1469"/>
    </location>
</feature>
<name>A0ABN9XLF9_9DINO</name>
<evidence type="ECO:0000256" key="4">
    <source>
        <dbReference type="ARBA" id="ARBA00022837"/>
    </source>
</evidence>
<dbReference type="PROSITE" id="PS50222">
    <property type="entry name" value="EF_HAND_2"/>
    <property type="match status" value="3"/>
</dbReference>
<evidence type="ECO:0000256" key="6">
    <source>
        <dbReference type="SAM" id="Coils"/>
    </source>
</evidence>
<dbReference type="SUPFAM" id="SSF47473">
    <property type="entry name" value="EF-hand"/>
    <property type="match status" value="1"/>
</dbReference>
<dbReference type="InterPro" id="IPR018247">
    <property type="entry name" value="EF_Hand_1_Ca_BS"/>
</dbReference>